<keyword evidence="5 15" id="KW-0347">Helicase</keyword>
<evidence type="ECO:0000256" key="12">
    <source>
        <dbReference type="ARBA" id="ARBA00034808"/>
    </source>
</evidence>
<dbReference type="Gene3D" id="3.90.320.10">
    <property type="match status" value="1"/>
</dbReference>
<comment type="caution">
    <text evidence="18">The sequence shown here is derived from an EMBL/GenBank/DDBJ whole genome shotgun (WGS) entry which is preliminary data.</text>
</comment>
<dbReference type="InterPro" id="IPR000212">
    <property type="entry name" value="DNA_helicase_UvrD/REP"/>
</dbReference>
<comment type="catalytic activity">
    <reaction evidence="11">
        <text>Couples ATP hydrolysis with the unwinding of duplex DNA by translocating in the 3'-5' direction.</text>
        <dbReference type="EC" id="5.6.2.4"/>
    </reaction>
</comment>
<evidence type="ECO:0000313" key="19">
    <source>
        <dbReference type="Proteomes" id="UP000623250"/>
    </source>
</evidence>
<gene>
    <name evidence="18" type="ORF">JDN41_13165</name>
</gene>
<accession>A0A8I1GGN6</accession>
<dbReference type="Pfam" id="PF12705">
    <property type="entry name" value="PDDEXK_1"/>
    <property type="match status" value="1"/>
</dbReference>
<reference evidence="18 19" key="1">
    <citation type="submission" date="2020-12" db="EMBL/GenBank/DDBJ databases">
        <title>Revised draft genomes of Rhodomicrobium vannielii ATCC 17100 and Rhodomicrobium udaipurense JA643.</title>
        <authorList>
            <person name="Conners E.M."/>
            <person name="Davenport E.J."/>
            <person name="Bose A."/>
        </authorList>
    </citation>
    <scope>NUCLEOTIDE SEQUENCE [LARGE SCALE GENOMIC DNA]</scope>
    <source>
        <strain evidence="18 19">JA643</strain>
    </source>
</reference>
<keyword evidence="10" id="KW-0413">Isomerase</keyword>
<evidence type="ECO:0000256" key="14">
    <source>
        <dbReference type="ARBA" id="ARBA00048988"/>
    </source>
</evidence>
<keyword evidence="3" id="KW-0227">DNA damage</keyword>
<dbReference type="Gene3D" id="3.40.50.300">
    <property type="entry name" value="P-loop containing nucleotide triphosphate hydrolases"/>
    <property type="match status" value="4"/>
</dbReference>
<evidence type="ECO:0000256" key="5">
    <source>
        <dbReference type="ARBA" id="ARBA00022806"/>
    </source>
</evidence>
<feature type="domain" description="UvrD-like helicase ATP-binding" evidence="16">
    <location>
        <begin position="10"/>
        <end position="491"/>
    </location>
</feature>
<dbReference type="InterPro" id="IPR014016">
    <property type="entry name" value="UvrD-like_ATP-bd"/>
</dbReference>
<dbReference type="GO" id="GO:0000725">
    <property type="term" value="P:recombinational repair"/>
    <property type="evidence" value="ECO:0007669"/>
    <property type="project" value="TreeGrafter"/>
</dbReference>
<dbReference type="PANTHER" id="PTHR11070:SF2">
    <property type="entry name" value="ATP-DEPENDENT DNA HELICASE SRS2"/>
    <property type="match status" value="1"/>
</dbReference>
<dbReference type="PROSITE" id="PS51198">
    <property type="entry name" value="UVRD_HELICASE_ATP_BIND"/>
    <property type="match status" value="1"/>
</dbReference>
<keyword evidence="9" id="KW-0234">DNA repair</keyword>
<keyword evidence="7 15" id="KW-0067">ATP-binding</keyword>
<evidence type="ECO:0000256" key="10">
    <source>
        <dbReference type="ARBA" id="ARBA00023235"/>
    </source>
</evidence>
<dbReference type="SUPFAM" id="SSF52540">
    <property type="entry name" value="P-loop containing nucleoside triphosphate hydrolases"/>
    <property type="match status" value="2"/>
</dbReference>
<dbReference type="GO" id="GO:0005524">
    <property type="term" value="F:ATP binding"/>
    <property type="evidence" value="ECO:0007669"/>
    <property type="project" value="UniProtKB-UniRule"/>
</dbReference>
<keyword evidence="19" id="KW-1185">Reference proteome</keyword>
<evidence type="ECO:0000256" key="8">
    <source>
        <dbReference type="ARBA" id="ARBA00023125"/>
    </source>
</evidence>
<dbReference type="Gene3D" id="1.10.486.10">
    <property type="entry name" value="PCRA, domain 4"/>
    <property type="match status" value="1"/>
</dbReference>
<evidence type="ECO:0000313" key="18">
    <source>
        <dbReference type="EMBL" id="MBJ7544499.1"/>
    </source>
</evidence>
<dbReference type="GO" id="GO:0005829">
    <property type="term" value="C:cytosol"/>
    <property type="evidence" value="ECO:0007669"/>
    <property type="project" value="TreeGrafter"/>
</dbReference>
<feature type="domain" description="UvrD-like helicase C-terminal" evidence="17">
    <location>
        <begin position="507"/>
        <end position="859"/>
    </location>
</feature>
<dbReference type="GO" id="GO:0004527">
    <property type="term" value="F:exonuclease activity"/>
    <property type="evidence" value="ECO:0007669"/>
    <property type="project" value="UniProtKB-KW"/>
</dbReference>
<keyword evidence="1" id="KW-0540">Nuclease</keyword>
<dbReference type="InterPro" id="IPR014017">
    <property type="entry name" value="DNA_helicase_UvrD-like_C"/>
</dbReference>
<keyword evidence="6" id="KW-0269">Exonuclease</keyword>
<evidence type="ECO:0000256" key="1">
    <source>
        <dbReference type="ARBA" id="ARBA00022722"/>
    </source>
</evidence>
<keyword evidence="8" id="KW-0238">DNA-binding</keyword>
<evidence type="ECO:0000256" key="15">
    <source>
        <dbReference type="PROSITE-ProRule" id="PRU00560"/>
    </source>
</evidence>
<evidence type="ECO:0000259" key="16">
    <source>
        <dbReference type="PROSITE" id="PS51198"/>
    </source>
</evidence>
<comment type="catalytic activity">
    <reaction evidence="14">
        <text>ATP + H2O = ADP + phosphate + H(+)</text>
        <dbReference type="Rhea" id="RHEA:13065"/>
        <dbReference type="ChEBI" id="CHEBI:15377"/>
        <dbReference type="ChEBI" id="CHEBI:15378"/>
        <dbReference type="ChEBI" id="CHEBI:30616"/>
        <dbReference type="ChEBI" id="CHEBI:43474"/>
        <dbReference type="ChEBI" id="CHEBI:456216"/>
        <dbReference type="EC" id="5.6.2.4"/>
    </reaction>
</comment>
<dbReference type="PROSITE" id="PS51217">
    <property type="entry name" value="UVRD_HELICASE_CTER"/>
    <property type="match status" value="1"/>
</dbReference>
<dbReference type="Pfam" id="PF13361">
    <property type="entry name" value="UvrD_C"/>
    <property type="match status" value="1"/>
</dbReference>
<evidence type="ECO:0000256" key="7">
    <source>
        <dbReference type="ARBA" id="ARBA00022840"/>
    </source>
</evidence>
<evidence type="ECO:0000256" key="4">
    <source>
        <dbReference type="ARBA" id="ARBA00022801"/>
    </source>
</evidence>
<dbReference type="InterPro" id="IPR011604">
    <property type="entry name" value="PDDEXK-like_dom_sf"/>
</dbReference>
<dbReference type="AlphaFoldDB" id="A0A8I1GGN6"/>
<dbReference type="EC" id="5.6.2.4" evidence="12"/>
<feature type="binding site" evidence="15">
    <location>
        <begin position="31"/>
        <end position="38"/>
    </location>
    <ligand>
        <name>ATP</name>
        <dbReference type="ChEBI" id="CHEBI:30616"/>
    </ligand>
</feature>
<evidence type="ECO:0000259" key="17">
    <source>
        <dbReference type="PROSITE" id="PS51217"/>
    </source>
</evidence>
<dbReference type="InterPro" id="IPR027417">
    <property type="entry name" value="P-loop_NTPase"/>
</dbReference>
<dbReference type="GO" id="GO:0003677">
    <property type="term" value="F:DNA binding"/>
    <property type="evidence" value="ECO:0007669"/>
    <property type="project" value="UniProtKB-KW"/>
</dbReference>
<dbReference type="InterPro" id="IPR038726">
    <property type="entry name" value="PDDEXK_AddAB-type"/>
</dbReference>
<evidence type="ECO:0000256" key="11">
    <source>
        <dbReference type="ARBA" id="ARBA00034617"/>
    </source>
</evidence>
<evidence type="ECO:0000256" key="9">
    <source>
        <dbReference type="ARBA" id="ARBA00023204"/>
    </source>
</evidence>
<dbReference type="GO" id="GO:0033202">
    <property type="term" value="C:DNA helicase complex"/>
    <property type="evidence" value="ECO:0007669"/>
    <property type="project" value="TreeGrafter"/>
</dbReference>
<evidence type="ECO:0000256" key="6">
    <source>
        <dbReference type="ARBA" id="ARBA00022839"/>
    </source>
</evidence>
<dbReference type="GO" id="GO:0043138">
    <property type="term" value="F:3'-5' DNA helicase activity"/>
    <property type="evidence" value="ECO:0007669"/>
    <property type="project" value="UniProtKB-EC"/>
</dbReference>
<dbReference type="EMBL" id="JAEMUK010000079">
    <property type="protein sequence ID" value="MBJ7544499.1"/>
    <property type="molecule type" value="Genomic_DNA"/>
</dbReference>
<dbReference type="Proteomes" id="UP000623250">
    <property type="component" value="Unassembled WGS sequence"/>
</dbReference>
<proteinExistence type="predicted"/>
<dbReference type="RefSeq" id="WP_155954937.1">
    <property type="nucleotide sequence ID" value="NZ_JAEMUK010000079.1"/>
</dbReference>
<evidence type="ECO:0000256" key="13">
    <source>
        <dbReference type="ARBA" id="ARBA00034923"/>
    </source>
</evidence>
<dbReference type="Pfam" id="PF00580">
    <property type="entry name" value="UvrD-helicase"/>
    <property type="match status" value="1"/>
</dbReference>
<evidence type="ECO:0000256" key="2">
    <source>
        <dbReference type="ARBA" id="ARBA00022741"/>
    </source>
</evidence>
<keyword evidence="2 15" id="KW-0547">Nucleotide-binding</keyword>
<keyword evidence="4 15" id="KW-0378">Hydrolase</keyword>
<protein>
    <recommendedName>
        <fullName evidence="12">DNA 3'-5' helicase</fullName>
        <ecNumber evidence="12">5.6.2.4</ecNumber>
    </recommendedName>
    <alternativeName>
        <fullName evidence="13">DNA 3'-5' helicase II</fullName>
    </alternativeName>
</protein>
<sequence length="1280" mass="135429">MSDATRDARLAEASRKQRSAADPTVSAWVRANAGTGKTHVLVQRILRLCLAGAAPRSILCLTFTKNAAAEMEARVLKTMGEWATADALTLEAALAALLDRPAEADELAAARTLFATVTDAPGGLPIMTIHAFCERLLRRFSFEANVPPGFTVMTEEEARDALAAAKAAAFSEARSGAMRDALATAVAHAGEDEFGRVLKDMLGHRRTIHYLLSVGPEGDRIAPVEARLRRIFGLAANETAASLIDRAAAVLSDDTIREIVAIFVEGGKTEAETAASLRLAMSAPDTASKCACIKRALGTKGGEPKKRLATAPTQRRAPSLCERLSRAQTDFFDLDRKICAAKVVAATAALFRLAAAIFDAYEAEKRARGAVDFDDLIEKTLALLHREDAAEWVLYQLDGRIDHVLVDEAQDTSPEQWAIVAALTAEFFSGESARATMPTLFAVGDEKQSIYGFQGARPEFLAAFGAAYEQKARATQMPFRTVGLDLSFRTLAPVLSAVDHVSAALGGGLSAAPMPHIANRDDDGGLVELWQPEHGARQDKGDVWAPEDDAATSAKPAEALASRIAAKVRGWLNGGAALGREGRPLEPGDVIILLKKRQPMASLLQAALKREGVPVAGADRMSLVDDLAVMDLLALGDALLQPEDDLALAAALKSPLFGLSDDDLFALRNPQEGSLWAALGAHAEAEAAGRFAEAAARLALWRELAHRLSPFDFYAQVLDHPLPAASDADEGRGAGNDAPLSRASIVSRVGAPGELESVWRGEATSAQGTGAISSQETRYASAAADTPPDGRAAFGARLGPQCFEALDEFSNLAETFSVGGRGDLADFLVFVRQGAAEVKRETDQATREVRIMTVHGAKGLEAPVVILADACGAKAGRQPPILLLEDRTDGVRVPVWTIKGAGTLPSVADQKEELAEAARRESGRLLYVAMTRARDRLYIAGSHTGETLPEGCWFDTVKSALEPHAIEGVDGGGRLFWRLGTELHGVGAAGGNHGEPMPVALPAWAGKFAPAGNSRVLLSASALVPPALIRARLDAEALTDIQRHAASDSPNDALISSREPASLNAHQPPVHAFFLRAPALETASDLDEWGPNPHDGVARKVAQQTGIFIHRLLEILPGLPQDRRGEAAQLAAAAFREVLPGNRIEAAFESVERLLATPHLRPGEKRVLSEAGIAIALGSNEGRAAILGQCDRISLGAADIELFDYKSGALSDGDPLPAVYVAQLAAYRLALGQLYPAANIHASLVNARSASLLEADAEALDAFATLLAGSLADSSDEAVL</sequence>
<dbReference type="PANTHER" id="PTHR11070">
    <property type="entry name" value="UVRD / RECB / PCRA DNA HELICASE FAMILY MEMBER"/>
    <property type="match status" value="1"/>
</dbReference>
<organism evidence="18 19">
    <name type="scientific">Rhodomicrobium udaipurense</name>
    <dbReference type="NCBI Taxonomy" id="1202716"/>
    <lineage>
        <taxon>Bacteria</taxon>
        <taxon>Pseudomonadati</taxon>
        <taxon>Pseudomonadota</taxon>
        <taxon>Alphaproteobacteria</taxon>
        <taxon>Hyphomicrobiales</taxon>
        <taxon>Hyphomicrobiaceae</taxon>
        <taxon>Rhodomicrobium</taxon>
    </lineage>
</organism>
<evidence type="ECO:0000256" key="3">
    <source>
        <dbReference type="ARBA" id="ARBA00022763"/>
    </source>
</evidence>
<name>A0A8I1GGN6_9HYPH</name>